<dbReference type="EMBL" id="KN716183">
    <property type="protein sequence ID" value="KJH51439.1"/>
    <property type="molecule type" value="Genomic_DNA"/>
</dbReference>
<sequence>MIIEMLDDPEVDKNGISVSDVSRKVIWTCIVEDPSLFFRHFLEKLTNRERQVRDHKN</sequence>
<dbReference type="PANTHER" id="PTHR31781:SF1">
    <property type="entry name" value="PROTEIN UNC-80 HOMOLOG"/>
    <property type="match status" value="1"/>
</dbReference>
<dbReference type="PANTHER" id="PTHR31781">
    <property type="entry name" value="UNC80"/>
    <property type="match status" value="1"/>
</dbReference>
<name>A0A0D8Y619_DICVI</name>
<reference evidence="3" key="2">
    <citation type="journal article" date="2016" name="Sci. Rep.">
        <title>Dictyocaulus viviparus genome, variome and transcriptome elucidate lungworm biology and support future intervention.</title>
        <authorList>
            <person name="McNulty S.N."/>
            <person name="Strube C."/>
            <person name="Rosa B.A."/>
            <person name="Martin J.C."/>
            <person name="Tyagi R."/>
            <person name="Choi Y.J."/>
            <person name="Wang Q."/>
            <person name="Hallsworth Pepin K."/>
            <person name="Zhang X."/>
            <person name="Ozersky P."/>
            <person name="Wilson R.K."/>
            <person name="Sternberg P.W."/>
            <person name="Gasser R.B."/>
            <person name="Mitreva M."/>
        </authorList>
    </citation>
    <scope>NUCLEOTIDE SEQUENCE [LARGE SCALE GENOMIC DNA]</scope>
    <source>
        <strain evidence="3">HannoverDv2000</strain>
    </source>
</reference>
<protein>
    <recommendedName>
        <fullName evidence="1">Protein UNC80 C-terminal domain-containing protein</fullName>
    </recommendedName>
</protein>
<dbReference type="STRING" id="29172.A0A0D8Y619"/>
<dbReference type="GO" id="GO:0055080">
    <property type="term" value="P:monoatomic cation homeostasis"/>
    <property type="evidence" value="ECO:0007669"/>
    <property type="project" value="TreeGrafter"/>
</dbReference>
<evidence type="ECO:0000313" key="3">
    <source>
        <dbReference type="Proteomes" id="UP000053766"/>
    </source>
</evidence>
<evidence type="ECO:0000259" key="1">
    <source>
        <dbReference type="Pfam" id="PF20262"/>
    </source>
</evidence>
<dbReference type="GO" id="GO:0005261">
    <property type="term" value="F:monoatomic cation channel activity"/>
    <property type="evidence" value="ECO:0007669"/>
    <property type="project" value="TreeGrafter"/>
</dbReference>
<organism evidence="2 3">
    <name type="scientific">Dictyocaulus viviparus</name>
    <name type="common">Bovine lungworm</name>
    <dbReference type="NCBI Taxonomy" id="29172"/>
    <lineage>
        <taxon>Eukaryota</taxon>
        <taxon>Metazoa</taxon>
        <taxon>Ecdysozoa</taxon>
        <taxon>Nematoda</taxon>
        <taxon>Chromadorea</taxon>
        <taxon>Rhabditida</taxon>
        <taxon>Rhabditina</taxon>
        <taxon>Rhabditomorpha</taxon>
        <taxon>Strongyloidea</taxon>
        <taxon>Metastrongylidae</taxon>
        <taxon>Dictyocaulus</taxon>
    </lineage>
</organism>
<dbReference type="InterPro" id="IPR046460">
    <property type="entry name" value="UNC80_C"/>
</dbReference>
<dbReference type="GO" id="GO:0034703">
    <property type="term" value="C:cation channel complex"/>
    <property type="evidence" value="ECO:0007669"/>
    <property type="project" value="TreeGrafter"/>
</dbReference>
<proteinExistence type="predicted"/>
<evidence type="ECO:0000313" key="2">
    <source>
        <dbReference type="EMBL" id="KJH51439.1"/>
    </source>
</evidence>
<dbReference type="Proteomes" id="UP000053766">
    <property type="component" value="Unassembled WGS sequence"/>
</dbReference>
<gene>
    <name evidence="2" type="ORF">DICVIV_02355</name>
</gene>
<accession>A0A0D8Y619</accession>
<dbReference type="AlphaFoldDB" id="A0A0D8Y619"/>
<feature type="domain" description="Protein UNC80 C-terminal" evidence="1">
    <location>
        <begin position="2"/>
        <end position="51"/>
    </location>
</feature>
<reference evidence="2 3" key="1">
    <citation type="submission" date="2013-11" db="EMBL/GenBank/DDBJ databases">
        <title>Draft genome of the bovine lungworm Dictyocaulus viviparus.</title>
        <authorList>
            <person name="Mitreva M."/>
        </authorList>
    </citation>
    <scope>NUCLEOTIDE SEQUENCE [LARGE SCALE GENOMIC DNA]</scope>
    <source>
        <strain evidence="2 3">HannoverDv2000</strain>
    </source>
</reference>
<dbReference type="OrthoDB" id="5870652at2759"/>
<dbReference type="Pfam" id="PF20262">
    <property type="entry name" value="UNC80_C"/>
    <property type="match status" value="1"/>
</dbReference>
<keyword evidence="3" id="KW-1185">Reference proteome</keyword>
<dbReference type="GO" id="GO:0030424">
    <property type="term" value="C:axon"/>
    <property type="evidence" value="ECO:0007669"/>
    <property type="project" value="TreeGrafter"/>
</dbReference>